<organism evidence="4 5">
    <name type="scientific">Candidatus Dactylopiibacterium carminicum</name>
    <dbReference type="NCBI Taxonomy" id="857335"/>
    <lineage>
        <taxon>Bacteria</taxon>
        <taxon>Pseudomonadati</taxon>
        <taxon>Pseudomonadota</taxon>
        <taxon>Betaproteobacteria</taxon>
        <taxon>Rhodocyclales</taxon>
        <taxon>Rhodocyclaceae</taxon>
        <taxon>Candidatus Dactylopiibacterium</taxon>
    </lineage>
</organism>
<evidence type="ECO:0000313" key="3">
    <source>
        <dbReference type="EMBL" id="KAF7600204.1"/>
    </source>
</evidence>
<dbReference type="AlphaFoldDB" id="A0A272EXD4"/>
<evidence type="ECO:0000313" key="6">
    <source>
        <dbReference type="Proteomes" id="UP000623509"/>
    </source>
</evidence>
<dbReference type="CDD" id="cd08896">
    <property type="entry name" value="SRPBCC_CalC_Aha1-like_3"/>
    <property type="match status" value="1"/>
</dbReference>
<keyword evidence="6" id="KW-1185">Reference proteome</keyword>
<evidence type="ECO:0000256" key="1">
    <source>
        <dbReference type="ARBA" id="ARBA00006817"/>
    </source>
</evidence>
<dbReference type="EMBL" id="MDUX01000008">
    <property type="protein sequence ID" value="KAF7600204.1"/>
    <property type="molecule type" value="Genomic_DNA"/>
</dbReference>
<comment type="caution">
    <text evidence="4">The sequence shown here is derived from an EMBL/GenBank/DDBJ whole genome shotgun (WGS) entry which is preliminary data.</text>
</comment>
<dbReference type="InterPro" id="IPR023393">
    <property type="entry name" value="START-like_dom_sf"/>
</dbReference>
<reference evidence="3 6" key="1">
    <citation type="submission" date="2016-08" db="EMBL/GenBank/DDBJ databases">
        <title>Candidatus Dactylopiibacterium carminicum genome sequence.</title>
        <authorList>
            <person name="Ramirez-Puebla S.T."/>
            <person name="Ormeno-Orrillo E."/>
            <person name="Vera-Ponce De Leon A."/>
            <person name="Luis L."/>
            <person name="Sanchez-Flores A."/>
            <person name="Monica R."/>
            <person name="Martinez-Romero E."/>
        </authorList>
    </citation>
    <scope>NUCLEOTIDE SEQUENCE [LARGE SCALE GENOMIC DNA]</scope>
    <source>
        <strain evidence="3">END1</strain>
    </source>
</reference>
<sequence>MYPNAELDLHVDRLLRASRTRLWQAWSDPAQLKEWWCPKPWVTEVRAFDFRPGGAFHTFMHGPDGGTSDNPGCFLEIVPFQRIVCTSTLLAGWRPAPNPWMPMTAIFTFADEEGGTRYRAHVMHATTEARLQHEQMGFHEGWGICIQQLDEHALTLA</sequence>
<evidence type="ECO:0000313" key="5">
    <source>
        <dbReference type="Proteomes" id="UP000216107"/>
    </source>
</evidence>
<dbReference type="Gene3D" id="3.30.530.20">
    <property type="match status" value="1"/>
</dbReference>
<dbReference type="Proteomes" id="UP000216107">
    <property type="component" value="Unassembled WGS sequence"/>
</dbReference>
<protein>
    <submittedName>
        <fullName evidence="4">Polyketide cyclase</fullName>
    </submittedName>
</protein>
<dbReference type="EMBL" id="NMRN01000004">
    <property type="protein sequence ID" value="PAS94778.1"/>
    <property type="molecule type" value="Genomic_DNA"/>
</dbReference>
<dbReference type="SUPFAM" id="SSF55961">
    <property type="entry name" value="Bet v1-like"/>
    <property type="match status" value="1"/>
</dbReference>
<feature type="domain" description="Activator of Hsp90 ATPase homologue 1/2-like C-terminal" evidence="2">
    <location>
        <begin position="17"/>
        <end position="152"/>
    </location>
</feature>
<name>A0A272EXD4_9RHOO</name>
<evidence type="ECO:0000259" key="2">
    <source>
        <dbReference type="Pfam" id="PF08327"/>
    </source>
</evidence>
<reference evidence="4 5" key="2">
    <citation type="submission" date="2017-07" db="EMBL/GenBank/DDBJ databases">
        <title>Candidatus Dactylopiibacterium carminicum, a nitrogen-fixing symbiont of the cochineal insect Dactylopius coccus and Dactylopius opuntiae (Hemiptera: Coccoidea: Dactylopiidae).</title>
        <authorList>
            <person name="Vera A."/>
        </authorList>
    </citation>
    <scope>NUCLEOTIDE SEQUENCE [LARGE SCALE GENOMIC DNA]</scope>
    <source>
        <strain evidence="4 5">NFDCM</strain>
    </source>
</reference>
<dbReference type="Proteomes" id="UP000623509">
    <property type="component" value="Unassembled WGS sequence"/>
</dbReference>
<gene>
    <name evidence="3" type="ORF">BGI27_03895</name>
    <name evidence="4" type="ORF">CGU29_02410</name>
</gene>
<accession>A0A272EXD4</accession>
<evidence type="ECO:0000313" key="4">
    <source>
        <dbReference type="EMBL" id="PAS94778.1"/>
    </source>
</evidence>
<dbReference type="OrthoDB" id="9805228at2"/>
<proteinExistence type="inferred from homology"/>
<dbReference type="InterPro" id="IPR013538">
    <property type="entry name" value="ASHA1/2-like_C"/>
</dbReference>
<comment type="similarity">
    <text evidence="1">Belongs to the AHA1 family.</text>
</comment>
<dbReference type="RefSeq" id="WP_095523603.1">
    <property type="nucleotide sequence ID" value="NZ_MDUX01000008.1"/>
</dbReference>
<dbReference type="Pfam" id="PF08327">
    <property type="entry name" value="AHSA1"/>
    <property type="match status" value="1"/>
</dbReference>